<dbReference type="EMBL" id="KE356561">
    <property type="protein sequence ID" value="ERG93600.1"/>
    <property type="molecule type" value="Genomic_DNA"/>
</dbReference>
<organism evidence="1 2">
    <name type="scientific">Haloquadratum walsbyi J07HQW2</name>
    <dbReference type="NCBI Taxonomy" id="1238425"/>
    <lineage>
        <taxon>Archaea</taxon>
        <taxon>Methanobacteriati</taxon>
        <taxon>Methanobacteriota</taxon>
        <taxon>Stenosarchaea group</taxon>
        <taxon>Halobacteria</taxon>
        <taxon>Halobacteriales</taxon>
        <taxon>Haloferacaceae</taxon>
        <taxon>Haloquadratum</taxon>
    </lineage>
</organism>
<sequence length="47" mass="5867">RPYWAITDDKERLQSAYRLHRHYETADEHYGEERLEELQTDEMEEVQ</sequence>
<accession>U1N9V9</accession>
<gene>
    <name evidence="1" type="ORF">J07HQW2_00033</name>
</gene>
<reference evidence="1 2" key="1">
    <citation type="journal article" date="2013" name="PLoS ONE">
        <title>Assembly-driven community genomics of a hypersaline microbial ecosystem.</title>
        <authorList>
            <person name="Podell S."/>
            <person name="Ugalde J.A."/>
            <person name="Narasingarao P."/>
            <person name="Banfield J.F."/>
            <person name="Heidelberg K.B."/>
            <person name="Allen E.E."/>
        </authorList>
    </citation>
    <scope>NUCLEOTIDE SEQUENCE [LARGE SCALE GENOMIC DNA]</scope>
    <source>
        <strain evidence="2">J07HQW2</strain>
    </source>
</reference>
<protein>
    <submittedName>
        <fullName evidence="1">Uncharacterized protein</fullName>
    </submittedName>
</protein>
<evidence type="ECO:0000313" key="1">
    <source>
        <dbReference type="EMBL" id="ERG93600.1"/>
    </source>
</evidence>
<evidence type="ECO:0000313" key="2">
    <source>
        <dbReference type="Proteomes" id="UP000030710"/>
    </source>
</evidence>
<dbReference type="AlphaFoldDB" id="U1N9V9"/>
<dbReference type="STRING" id="1238425.J07HQW2_00033"/>
<dbReference type="HOGENOM" id="CLU_3176704_0_0_2"/>
<dbReference type="Proteomes" id="UP000030710">
    <property type="component" value="Unassembled WGS sequence"/>
</dbReference>
<name>U1N9V9_9EURY</name>
<proteinExistence type="predicted"/>
<feature type="non-terminal residue" evidence="1">
    <location>
        <position position="1"/>
    </location>
</feature>
<dbReference type="eggNOG" id="arCOG02750">
    <property type="taxonomic scope" value="Archaea"/>
</dbReference>